<organism evidence="2 3">
    <name type="scientific">Planoprotostelium fungivorum</name>
    <dbReference type="NCBI Taxonomy" id="1890364"/>
    <lineage>
        <taxon>Eukaryota</taxon>
        <taxon>Amoebozoa</taxon>
        <taxon>Evosea</taxon>
        <taxon>Variosea</taxon>
        <taxon>Cavosteliida</taxon>
        <taxon>Cavosteliaceae</taxon>
        <taxon>Planoprotostelium</taxon>
    </lineage>
</organism>
<reference evidence="2 3" key="1">
    <citation type="journal article" date="2018" name="Genome Biol. Evol.">
        <title>Multiple Roots of Fruiting Body Formation in Amoebozoa.</title>
        <authorList>
            <person name="Hillmann F."/>
            <person name="Forbes G."/>
            <person name="Novohradska S."/>
            <person name="Ferling I."/>
            <person name="Riege K."/>
            <person name="Groth M."/>
            <person name="Westermann M."/>
            <person name="Marz M."/>
            <person name="Spaller T."/>
            <person name="Winckler T."/>
            <person name="Schaap P."/>
            <person name="Glockner G."/>
        </authorList>
    </citation>
    <scope>NUCLEOTIDE SEQUENCE [LARGE SCALE GENOMIC DNA]</scope>
    <source>
        <strain evidence="2 3">Jena</strain>
    </source>
</reference>
<dbReference type="Proteomes" id="UP000241769">
    <property type="component" value="Unassembled WGS sequence"/>
</dbReference>
<sequence>MLGDMSTAAYRHIEGRRLPKNWIVSDFLLSPTQIDCVIEADKPDRDHILRQCHTEGWTTYTLGSNSITLKKIWNDYHQAKERREQNRRCLVWIQQMQSELRQKGEKRKAREELGQAEKQQKKDEDIVEDVEIPSTAGNLSTALRRLRLYRQMDICMAAPSMLKLARLGGQMTSCRHLSVQVIGRQRENATEIVRCCPTICLVPQFIREHANIPPGLSGASDLWQKELLPDPNREDILDYDLDANLGEKSVNQCQSVSKLCDVGFYSGMTSRRWRGLVSSISWHRAQNFVERVLHHSKLHLIFDWKDLTEQPSLVKRFKDYERIINFMPPIPQESVLEGTTLRQEQIKDVLDTLCQIPSAQQLWNAACDKPLDFSWFAAFYQSLSTETQIYLRSLPIFFKMLSDMSHALRHIEERKVPDDWCISARLSYTVRCDWCKRASEFCKGPQEEERLVGADISERQHILKEWPVEGWVRGQAAQLTHNGRSREREGKEEERAEGEMSRLDARDAEQLSTEEREEKTLNGEAGKQKEEE</sequence>
<keyword evidence="3" id="KW-1185">Reference proteome</keyword>
<proteinExistence type="predicted"/>
<gene>
    <name evidence="2" type="ORF">PROFUN_10675</name>
</gene>
<feature type="compositionally biased region" description="Basic and acidic residues" evidence="1">
    <location>
        <begin position="103"/>
        <end position="124"/>
    </location>
</feature>
<feature type="region of interest" description="Disordered" evidence="1">
    <location>
        <begin position="103"/>
        <end position="125"/>
    </location>
</feature>
<accession>A0A2P6MUY1</accession>
<evidence type="ECO:0000256" key="1">
    <source>
        <dbReference type="SAM" id="MobiDB-lite"/>
    </source>
</evidence>
<dbReference type="AlphaFoldDB" id="A0A2P6MUY1"/>
<dbReference type="EMBL" id="MDYQ01000380">
    <property type="protein sequence ID" value="PRP75497.1"/>
    <property type="molecule type" value="Genomic_DNA"/>
</dbReference>
<protein>
    <submittedName>
        <fullName evidence="2">Uncharacterized protein</fullName>
    </submittedName>
</protein>
<evidence type="ECO:0000313" key="2">
    <source>
        <dbReference type="EMBL" id="PRP75497.1"/>
    </source>
</evidence>
<comment type="caution">
    <text evidence="2">The sequence shown here is derived from an EMBL/GenBank/DDBJ whole genome shotgun (WGS) entry which is preliminary data.</text>
</comment>
<dbReference type="InParanoid" id="A0A2P6MUY1"/>
<evidence type="ECO:0000313" key="3">
    <source>
        <dbReference type="Proteomes" id="UP000241769"/>
    </source>
</evidence>
<name>A0A2P6MUY1_9EUKA</name>
<feature type="compositionally biased region" description="Basic and acidic residues" evidence="1">
    <location>
        <begin position="484"/>
        <end position="532"/>
    </location>
</feature>
<feature type="region of interest" description="Disordered" evidence="1">
    <location>
        <begin position="477"/>
        <end position="532"/>
    </location>
</feature>